<dbReference type="PRINTS" id="PR00039">
    <property type="entry name" value="HTHLYSR"/>
</dbReference>
<evidence type="ECO:0000259" key="5">
    <source>
        <dbReference type="PROSITE" id="PS50931"/>
    </source>
</evidence>
<protein>
    <submittedName>
        <fullName evidence="6">LysR family transcriptional regulator</fullName>
    </submittedName>
</protein>
<dbReference type="SUPFAM" id="SSF46785">
    <property type="entry name" value="Winged helix' DNA-binding domain"/>
    <property type="match status" value="1"/>
</dbReference>
<organism evidence="6 7">
    <name type="scientific">Pigmentiphaga soli</name>
    <dbReference type="NCBI Taxonomy" id="1007095"/>
    <lineage>
        <taxon>Bacteria</taxon>
        <taxon>Pseudomonadati</taxon>
        <taxon>Pseudomonadota</taxon>
        <taxon>Betaproteobacteria</taxon>
        <taxon>Burkholderiales</taxon>
        <taxon>Alcaligenaceae</taxon>
        <taxon>Pigmentiphaga</taxon>
    </lineage>
</organism>
<dbReference type="RefSeq" id="WP_345251066.1">
    <property type="nucleotide sequence ID" value="NZ_BAABFO010000018.1"/>
</dbReference>
<evidence type="ECO:0000313" key="7">
    <source>
        <dbReference type="Proteomes" id="UP001501671"/>
    </source>
</evidence>
<evidence type="ECO:0000256" key="3">
    <source>
        <dbReference type="ARBA" id="ARBA00023125"/>
    </source>
</evidence>
<name>A0ABP8HD89_9BURK</name>
<dbReference type="InterPro" id="IPR005119">
    <property type="entry name" value="LysR_subst-bd"/>
</dbReference>
<keyword evidence="7" id="KW-1185">Reference proteome</keyword>
<sequence>MALPQDLPVSFLRYFVLIAETRSFSETALKAHRSQPAVSLAIKQLENLLGQSLFEPADRTQLTPFGQACLPLAKQFLEAQARTVQALQKLASPETGRARLACVPTAATHFMPGVLERFSRTHPNASVTQLDDTSINIERMVLAQDVDFGICGHVSDNAELAFEPLFQDSYGLVCSVDHPVARLGQATWDEAAQMPLIGSAASAQLALEYPRLPALAEPHFHVSNMTSLLSTLDRGVGAAILALQAIPPCYAGRLAFVPLQAPVLTRTIGVLRLKKRSLPPPAAILLDTIRWYLEEHPMRHQDADAG</sequence>
<dbReference type="EMBL" id="BAABFO010000018">
    <property type="protein sequence ID" value="GAA4337779.1"/>
    <property type="molecule type" value="Genomic_DNA"/>
</dbReference>
<dbReference type="PROSITE" id="PS50931">
    <property type="entry name" value="HTH_LYSR"/>
    <property type="match status" value="1"/>
</dbReference>
<dbReference type="InterPro" id="IPR050950">
    <property type="entry name" value="HTH-type_LysR_regulators"/>
</dbReference>
<accession>A0ABP8HD89</accession>
<evidence type="ECO:0000313" key="6">
    <source>
        <dbReference type="EMBL" id="GAA4337779.1"/>
    </source>
</evidence>
<dbReference type="Pfam" id="PF00126">
    <property type="entry name" value="HTH_1"/>
    <property type="match status" value="1"/>
</dbReference>
<keyword evidence="2" id="KW-0805">Transcription regulation</keyword>
<dbReference type="CDD" id="cd08440">
    <property type="entry name" value="PBP2_LTTR_like_4"/>
    <property type="match status" value="1"/>
</dbReference>
<gene>
    <name evidence="6" type="ORF">GCM10023144_33980</name>
</gene>
<evidence type="ECO:0000256" key="4">
    <source>
        <dbReference type="ARBA" id="ARBA00023163"/>
    </source>
</evidence>
<keyword evidence="3" id="KW-0238">DNA-binding</keyword>
<dbReference type="Gene3D" id="3.40.190.10">
    <property type="entry name" value="Periplasmic binding protein-like II"/>
    <property type="match status" value="2"/>
</dbReference>
<evidence type="ECO:0000256" key="2">
    <source>
        <dbReference type="ARBA" id="ARBA00023015"/>
    </source>
</evidence>
<dbReference type="Proteomes" id="UP001501671">
    <property type="component" value="Unassembled WGS sequence"/>
</dbReference>
<dbReference type="InterPro" id="IPR000847">
    <property type="entry name" value="LysR_HTH_N"/>
</dbReference>
<comment type="caution">
    <text evidence="6">The sequence shown here is derived from an EMBL/GenBank/DDBJ whole genome shotgun (WGS) entry which is preliminary data.</text>
</comment>
<dbReference type="PANTHER" id="PTHR30419">
    <property type="entry name" value="HTH-TYPE TRANSCRIPTIONAL REGULATOR YBHD"/>
    <property type="match status" value="1"/>
</dbReference>
<feature type="domain" description="HTH lysR-type" evidence="5">
    <location>
        <begin position="12"/>
        <end position="63"/>
    </location>
</feature>
<dbReference type="Pfam" id="PF03466">
    <property type="entry name" value="LysR_substrate"/>
    <property type="match status" value="1"/>
</dbReference>
<dbReference type="PANTHER" id="PTHR30419:SF8">
    <property type="entry name" value="NITROGEN ASSIMILATION TRANSCRIPTIONAL ACTIVATOR-RELATED"/>
    <property type="match status" value="1"/>
</dbReference>
<comment type="similarity">
    <text evidence="1">Belongs to the LysR transcriptional regulatory family.</text>
</comment>
<keyword evidence="4" id="KW-0804">Transcription</keyword>
<proteinExistence type="inferred from homology"/>
<dbReference type="SUPFAM" id="SSF53850">
    <property type="entry name" value="Periplasmic binding protein-like II"/>
    <property type="match status" value="1"/>
</dbReference>
<dbReference type="InterPro" id="IPR036388">
    <property type="entry name" value="WH-like_DNA-bd_sf"/>
</dbReference>
<dbReference type="InterPro" id="IPR036390">
    <property type="entry name" value="WH_DNA-bd_sf"/>
</dbReference>
<reference evidence="7" key="1">
    <citation type="journal article" date="2019" name="Int. J. Syst. Evol. Microbiol.">
        <title>The Global Catalogue of Microorganisms (GCM) 10K type strain sequencing project: providing services to taxonomists for standard genome sequencing and annotation.</title>
        <authorList>
            <consortium name="The Broad Institute Genomics Platform"/>
            <consortium name="The Broad Institute Genome Sequencing Center for Infectious Disease"/>
            <person name="Wu L."/>
            <person name="Ma J."/>
        </authorList>
    </citation>
    <scope>NUCLEOTIDE SEQUENCE [LARGE SCALE GENOMIC DNA]</scope>
    <source>
        <strain evidence="7">JCM 17666</strain>
    </source>
</reference>
<dbReference type="Gene3D" id="1.10.10.10">
    <property type="entry name" value="Winged helix-like DNA-binding domain superfamily/Winged helix DNA-binding domain"/>
    <property type="match status" value="1"/>
</dbReference>
<evidence type="ECO:0000256" key="1">
    <source>
        <dbReference type="ARBA" id="ARBA00009437"/>
    </source>
</evidence>